<dbReference type="InterPro" id="IPR043502">
    <property type="entry name" value="DNA/RNA_pol_sf"/>
</dbReference>
<comment type="caution">
    <text evidence="3">The sequence shown here is derived from an EMBL/GenBank/DDBJ whole genome shotgun (WGS) entry which is preliminary data.</text>
</comment>
<dbReference type="Pfam" id="PF00817">
    <property type="entry name" value="IMS"/>
    <property type="match status" value="1"/>
</dbReference>
<feature type="domain" description="UmuC" evidence="2">
    <location>
        <begin position="16"/>
        <end position="148"/>
    </location>
</feature>
<dbReference type="GO" id="GO:0006281">
    <property type="term" value="P:DNA repair"/>
    <property type="evidence" value="ECO:0007669"/>
    <property type="project" value="InterPro"/>
</dbReference>
<dbReference type="Proteomes" id="UP000295293">
    <property type="component" value="Unassembled WGS sequence"/>
</dbReference>
<dbReference type="RefSeq" id="WP_133820688.1">
    <property type="nucleotide sequence ID" value="NZ_SNZH01000015.1"/>
</dbReference>
<dbReference type="InterPro" id="IPR001126">
    <property type="entry name" value="UmuC"/>
</dbReference>
<accession>A0A4R6YPZ0</accession>
<evidence type="ECO:0000313" key="4">
    <source>
        <dbReference type="Proteomes" id="UP000295293"/>
    </source>
</evidence>
<dbReference type="CDD" id="cd03468">
    <property type="entry name" value="PolY_like"/>
    <property type="match status" value="1"/>
</dbReference>
<dbReference type="EMBL" id="SNZH01000015">
    <property type="protein sequence ID" value="TDR39689.1"/>
    <property type="molecule type" value="Genomic_DNA"/>
</dbReference>
<name>A0A4R6YPZ0_9GAMM</name>
<dbReference type="AlphaFoldDB" id="A0A4R6YPZ0"/>
<dbReference type="InterPro" id="IPR050356">
    <property type="entry name" value="SulA_CellDiv_inhibitor"/>
</dbReference>
<dbReference type="SUPFAM" id="SSF56672">
    <property type="entry name" value="DNA/RNA polymerases"/>
    <property type="match status" value="1"/>
</dbReference>
<dbReference type="PANTHER" id="PTHR35369:SF2">
    <property type="entry name" value="BLR3025 PROTEIN"/>
    <property type="match status" value="1"/>
</dbReference>
<dbReference type="OrthoDB" id="5298951at2"/>
<proteinExistence type="predicted"/>
<evidence type="ECO:0000259" key="2">
    <source>
        <dbReference type="Pfam" id="PF00817"/>
    </source>
</evidence>
<keyword evidence="1" id="KW-0227">DNA damage</keyword>
<protein>
    <submittedName>
        <fullName evidence="3">Protein ImuB</fullName>
    </submittedName>
</protein>
<sequence>MRWACIVFPHFAVDGVLRQRHPSARPLALLTGPAHKRTVHAVNDEAAARGLKPGQSVQAAQALASDAEWVEFDAAAVARDRELLAAWAYAFSSHVSLVFDDAVVLEVGQSLGLFGPWPVFERRLRQELTDLGFRHRLVAAPNAWAARTLANVHDGVAVDAPHLATALGRVPVEAAGFDANVAHAFARMGLKRLAQVAALPRDAVARRFPPDVLAWVDALRGRVVPLPLYQPPVVFDRRMEFDHEIELSSGLVFPLRRLVRDLAAFVRARDGGVQRFRLVFEHDRHAPTHLDVGLLAPERDAVRLLDVARHRLERIEVNGPVRAVRLVADDLPPFVPPSGDLFEPHAPGALTFDQLRERLRARLGDAQVHGLATDFDHRPERAWRPGRERNEPLAALAEARPGWLLEQPVPLRARVHVLVGPERVESGWWDGDDVRRDYYIVEADDGQVMWVYAAPGERGPFMLHGYFA</sequence>
<evidence type="ECO:0000313" key="3">
    <source>
        <dbReference type="EMBL" id="TDR39689.1"/>
    </source>
</evidence>
<organism evidence="3 4">
    <name type="scientific">Tahibacter aquaticus</name>
    <dbReference type="NCBI Taxonomy" id="520092"/>
    <lineage>
        <taxon>Bacteria</taxon>
        <taxon>Pseudomonadati</taxon>
        <taxon>Pseudomonadota</taxon>
        <taxon>Gammaproteobacteria</taxon>
        <taxon>Lysobacterales</taxon>
        <taxon>Rhodanobacteraceae</taxon>
        <taxon>Tahibacter</taxon>
    </lineage>
</organism>
<evidence type="ECO:0000256" key="1">
    <source>
        <dbReference type="ARBA" id="ARBA00022763"/>
    </source>
</evidence>
<gene>
    <name evidence="3" type="ORF">DFR29_11577</name>
</gene>
<dbReference type="PANTHER" id="PTHR35369">
    <property type="entry name" value="BLR3025 PROTEIN-RELATED"/>
    <property type="match status" value="1"/>
</dbReference>
<reference evidence="3 4" key="1">
    <citation type="submission" date="2019-03" db="EMBL/GenBank/DDBJ databases">
        <title>Genomic Encyclopedia of Type Strains, Phase IV (KMG-IV): sequencing the most valuable type-strain genomes for metagenomic binning, comparative biology and taxonomic classification.</title>
        <authorList>
            <person name="Goeker M."/>
        </authorList>
    </citation>
    <scope>NUCLEOTIDE SEQUENCE [LARGE SCALE GENOMIC DNA]</scope>
    <source>
        <strain evidence="3 4">DSM 21667</strain>
    </source>
</reference>
<keyword evidence="4" id="KW-1185">Reference proteome</keyword>